<dbReference type="Proteomes" id="UP000814140">
    <property type="component" value="Unassembled WGS sequence"/>
</dbReference>
<keyword evidence="2" id="KW-1185">Reference proteome</keyword>
<organism evidence="1 2">
    <name type="scientific">Artomyces pyxidatus</name>
    <dbReference type="NCBI Taxonomy" id="48021"/>
    <lineage>
        <taxon>Eukaryota</taxon>
        <taxon>Fungi</taxon>
        <taxon>Dikarya</taxon>
        <taxon>Basidiomycota</taxon>
        <taxon>Agaricomycotina</taxon>
        <taxon>Agaricomycetes</taxon>
        <taxon>Russulales</taxon>
        <taxon>Auriscalpiaceae</taxon>
        <taxon>Artomyces</taxon>
    </lineage>
</organism>
<dbReference type="EMBL" id="MU277283">
    <property type="protein sequence ID" value="KAI0055672.1"/>
    <property type="molecule type" value="Genomic_DNA"/>
</dbReference>
<evidence type="ECO:0000313" key="2">
    <source>
        <dbReference type="Proteomes" id="UP000814140"/>
    </source>
</evidence>
<reference evidence="1" key="2">
    <citation type="journal article" date="2022" name="New Phytol.">
        <title>Evolutionary transition to the ectomycorrhizal habit in the genomes of a hyperdiverse lineage of mushroom-forming fungi.</title>
        <authorList>
            <person name="Looney B."/>
            <person name="Miyauchi S."/>
            <person name="Morin E."/>
            <person name="Drula E."/>
            <person name="Courty P.E."/>
            <person name="Kohler A."/>
            <person name="Kuo A."/>
            <person name="LaButti K."/>
            <person name="Pangilinan J."/>
            <person name="Lipzen A."/>
            <person name="Riley R."/>
            <person name="Andreopoulos W."/>
            <person name="He G."/>
            <person name="Johnson J."/>
            <person name="Nolan M."/>
            <person name="Tritt A."/>
            <person name="Barry K.W."/>
            <person name="Grigoriev I.V."/>
            <person name="Nagy L.G."/>
            <person name="Hibbett D."/>
            <person name="Henrissat B."/>
            <person name="Matheny P.B."/>
            <person name="Labbe J."/>
            <person name="Martin F.M."/>
        </authorList>
    </citation>
    <scope>NUCLEOTIDE SEQUENCE</scope>
    <source>
        <strain evidence="1">HHB10654</strain>
    </source>
</reference>
<accession>A0ACB8SHC0</accession>
<protein>
    <submittedName>
        <fullName evidence="1">Uncharacterized protein</fullName>
    </submittedName>
</protein>
<comment type="caution">
    <text evidence="1">The sequence shown here is derived from an EMBL/GenBank/DDBJ whole genome shotgun (WGS) entry which is preliminary data.</text>
</comment>
<reference evidence="1" key="1">
    <citation type="submission" date="2021-03" db="EMBL/GenBank/DDBJ databases">
        <authorList>
            <consortium name="DOE Joint Genome Institute"/>
            <person name="Ahrendt S."/>
            <person name="Looney B.P."/>
            <person name="Miyauchi S."/>
            <person name="Morin E."/>
            <person name="Drula E."/>
            <person name="Courty P.E."/>
            <person name="Chicoki N."/>
            <person name="Fauchery L."/>
            <person name="Kohler A."/>
            <person name="Kuo A."/>
            <person name="Labutti K."/>
            <person name="Pangilinan J."/>
            <person name="Lipzen A."/>
            <person name="Riley R."/>
            <person name="Andreopoulos W."/>
            <person name="He G."/>
            <person name="Johnson J."/>
            <person name="Barry K.W."/>
            <person name="Grigoriev I.V."/>
            <person name="Nagy L."/>
            <person name="Hibbett D."/>
            <person name="Henrissat B."/>
            <person name="Matheny P.B."/>
            <person name="Labbe J."/>
            <person name="Martin F."/>
        </authorList>
    </citation>
    <scope>NUCLEOTIDE SEQUENCE</scope>
    <source>
        <strain evidence="1">HHB10654</strain>
    </source>
</reference>
<sequence length="192" mass="21575">MWPQWIRDDHSHLLKVSEDDEWLLAVGKWTVLEAALGFPSGPGKKHQLAASGRPSQVSQWIGRGRDLSKTPDIGKPAEFATVWRKWWVRLQPDWRGEKWPLARAGGAPSEDWVETLKGGRNGFEVILVTLSWWAGAVKTDKQRNEWESAVEDVAWVLEQMLVYARSDGTAGTKRAATVEAGTSSTQKRSSKR</sequence>
<proteinExistence type="predicted"/>
<gene>
    <name evidence="1" type="ORF">BV25DRAFT_1815282</name>
</gene>
<evidence type="ECO:0000313" key="1">
    <source>
        <dbReference type="EMBL" id="KAI0055672.1"/>
    </source>
</evidence>
<name>A0ACB8SHC0_9AGAM</name>